<keyword evidence="1" id="KW-0812">Transmembrane</keyword>
<feature type="transmembrane region" description="Helical" evidence="1">
    <location>
        <begin position="161"/>
        <end position="178"/>
    </location>
</feature>
<dbReference type="InterPro" id="IPR051311">
    <property type="entry name" value="DedA_domain"/>
</dbReference>
<dbReference type="Proteomes" id="UP000061704">
    <property type="component" value="Chromosome"/>
</dbReference>
<gene>
    <name evidence="3" type="primary">yohD</name>
    <name evidence="3" type="ORF">ICMP_613</name>
</gene>
<keyword evidence="1" id="KW-1133">Transmembrane helix</keyword>
<feature type="transmembrane region" description="Helical" evidence="1">
    <location>
        <begin position="95"/>
        <end position="118"/>
    </location>
</feature>
<evidence type="ECO:0000313" key="3">
    <source>
        <dbReference type="EMBL" id="BAH83446.1"/>
    </source>
</evidence>
<reference evidence="3 4" key="1">
    <citation type="journal article" date="2011" name="Genome Biol. Evol.">
        <title>Reductive evolution of bacterial genome in insect gut environment.</title>
        <authorList>
            <person name="Nikoh N."/>
            <person name="Hosokawa T."/>
            <person name="Ohshima K."/>
            <person name="Hattori M."/>
            <person name="Fukatsu T."/>
        </authorList>
    </citation>
    <scope>NUCLEOTIDE SEQUENCE [LARGE SCALE GENOMIC DNA]</scope>
    <source>
        <strain evidence="3 4">Mpkobe</strain>
    </source>
</reference>
<keyword evidence="4" id="KW-1185">Reference proteome</keyword>
<dbReference type="RefSeq" id="WP_041069854.1">
    <property type="nucleotide sequence ID" value="NZ_AP010872.1"/>
</dbReference>
<dbReference type="KEGG" id="icp:ICMP_613"/>
<dbReference type="HOGENOM" id="CLU_044208_7_2_6"/>
<protein>
    <submittedName>
        <fullName evidence="3">Conserved inner membrane protein</fullName>
    </submittedName>
</protein>
<evidence type="ECO:0000256" key="1">
    <source>
        <dbReference type="SAM" id="Phobius"/>
    </source>
</evidence>
<dbReference type="Pfam" id="PF09335">
    <property type="entry name" value="VTT_dom"/>
    <property type="match status" value="1"/>
</dbReference>
<keyword evidence="1" id="KW-0472">Membrane</keyword>
<dbReference type="PANTHER" id="PTHR42709:SF2">
    <property type="entry name" value="INNER MEMBRANE PROTEIN YOHD"/>
    <property type="match status" value="1"/>
</dbReference>
<proteinExistence type="predicted"/>
<dbReference type="GO" id="GO:0005886">
    <property type="term" value="C:plasma membrane"/>
    <property type="evidence" value="ECO:0007669"/>
    <property type="project" value="UniProtKB-ARBA"/>
</dbReference>
<evidence type="ECO:0000259" key="2">
    <source>
        <dbReference type="Pfam" id="PF09335"/>
    </source>
</evidence>
<organism evidence="3 4">
    <name type="scientific">Candidatus Ishikawaella capsulata Mpkobe</name>
    <dbReference type="NCBI Taxonomy" id="476281"/>
    <lineage>
        <taxon>Bacteria</taxon>
        <taxon>Pseudomonadati</taxon>
        <taxon>Pseudomonadota</taxon>
        <taxon>Gammaproteobacteria</taxon>
        <taxon>Enterobacterales</taxon>
        <taxon>Enterobacteriaceae</taxon>
        <taxon>Candidatus Ishikawella</taxon>
    </lineage>
</organism>
<feature type="domain" description="VTT" evidence="2">
    <location>
        <begin position="27"/>
        <end position="147"/>
    </location>
</feature>
<sequence length="187" mass="21431">MHWDIHIHQLIKQYGYIALLIGCTAEGETFTIIGGMAAHEKILSLSGVLSTAILGACIGDQFLFWIGYNYGTNFFNRFKKFQNRLRKIHNFIDKYPSLFIIGARFMYGLRLLGPIIIGATKLNPIHFLKFNIIGGILWGCFFSAIGYSAGELIHNNKSFKYLIYILGVIIGIFIIRSIRRWYMKPKQ</sequence>
<dbReference type="AlphaFoldDB" id="C5WDP0"/>
<dbReference type="EMBL" id="AP010872">
    <property type="protein sequence ID" value="BAH83446.1"/>
    <property type="molecule type" value="Genomic_DNA"/>
</dbReference>
<accession>C5WDP0</accession>
<evidence type="ECO:0000313" key="4">
    <source>
        <dbReference type="Proteomes" id="UP000061704"/>
    </source>
</evidence>
<feature type="transmembrane region" description="Helical" evidence="1">
    <location>
        <begin position="42"/>
        <end position="68"/>
    </location>
</feature>
<feature type="transmembrane region" description="Helical" evidence="1">
    <location>
        <begin position="130"/>
        <end position="149"/>
    </location>
</feature>
<dbReference type="PANTHER" id="PTHR42709">
    <property type="entry name" value="ALKALINE PHOSPHATASE LIKE PROTEIN"/>
    <property type="match status" value="1"/>
</dbReference>
<dbReference type="InterPro" id="IPR032816">
    <property type="entry name" value="VTT_dom"/>
</dbReference>
<name>C5WDP0_9ENTR</name>
<dbReference type="OrthoDB" id="948134at2"/>